<name>A0ACB8TEI5_9AGAM</name>
<dbReference type="EMBL" id="MU277191">
    <property type="protein sequence ID" value="KAI0066816.1"/>
    <property type="molecule type" value="Genomic_DNA"/>
</dbReference>
<reference evidence="1" key="1">
    <citation type="submission" date="2021-03" db="EMBL/GenBank/DDBJ databases">
        <authorList>
            <consortium name="DOE Joint Genome Institute"/>
            <person name="Ahrendt S."/>
            <person name="Looney B.P."/>
            <person name="Miyauchi S."/>
            <person name="Morin E."/>
            <person name="Drula E."/>
            <person name="Courty P.E."/>
            <person name="Chicoki N."/>
            <person name="Fauchery L."/>
            <person name="Kohler A."/>
            <person name="Kuo A."/>
            <person name="Labutti K."/>
            <person name="Pangilinan J."/>
            <person name="Lipzen A."/>
            <person name="Riley R."/>
            <person name="Andreopoulos W."/>
            <person name="He G."/>
            <person name="Johnson J."/>
            <person name="Barry K.W."/>
            <person name="Grigoriev I.V."/>
            <person name="Nagy L."/>
            <person name="Hibbett D."/>
            <person name="Henrissat B."/>
            <person name="Matheny P.B."/>
            <person name="Labbe J."/>
            <person name="Martin F."/>
        </authorList>
    </citation>
    <scope>NUCLEOTIDE SEQUENCE</scope>
    <source>
        <strain evidence="1">HHB10654</strain>
    </source>
</reference>
<accession>A0ACB8TEI5</accession>
<proteinExistence type="predicted"/>
<evidence type="ECO:0000313" key="1">
    <source>
        <dbReference type="EMBL" id="KAI0066816.1"/>
    </source>
</evidence>
<sequence>MVNWNGVNNTANVVSLLDAGVTLVGGICESFKLFADPETELESGKKWLAKSETLLSDIEKADPADVAELEKRMVKTLDELEEFYEQCQRRLRKLELHFCESSVMGRYNRWSDEQANLRHLVEAIRGFHVDMLRTSVCLDGIVVARKSRCSKATLHAIPEPPTSPARSVYYDAESGSLDAYSMDTIEEGLGLGSRDHVMHSTGGIRAF</sequence>
<gene>
    <name evidence="1" type="ORF">BV25DRAFT_1912186</name>
</gene>
<comment type="caution">
    <text evidence="1">The sequence shown here is derived from an EMBL/GenBank/DDBJ whole genome shotgun (WGS) entry which is preliminary data.</text>
</comment>
<evidence type="ECO:0000313" key="2">
    <source>
        <dbReference type="Proteomes" id="UP000814140"/>
    </source>
</evidence>
<organism evidence="1 2">
    <name type="scientific">Artomyces pyxidatus</name>
    <dbReference type="NCBI Taxonomy" id="48021"/>
    <lineage>
        <taxon>Eukaryota</taxon>
        <taxon>Fungi</taxon>
        <taxon>Dikarya</taxon>
        <taxon>Basidiomycota</taxon>
        <taxon>Agaricomycotina</taxon>
        <taxon>Agaricomycetes</taxon>
        <taxon>Russulales</taxon>
        <taxon>Auriscalpiaceae</taxon>
        <taxon>Artomyces</taxon>
    </lineage>
</organism>
<reference evidence="1" key="2">
    <citation type="journal article" date="2022" name="New Phytol.">
        <title>Evolutionary transition to the ectomycorrhizal habit in the genomes of a hyperdiverse lineage of mushroom-forming fungi.</title>
        <authorList>
            <person name="Looney B."/>
            <person name="Miyauchi S."/>
            <person name="Morin E."/>
            <person name="Drula E."/>
            <person name="Courty P.E."/>
            <person name="Kohler A."/>
            <person name="Kuo A."/>
            <person name="LaButti K."/>
            <person name="Pangilinan J."/>
            <person name="Lipzen A."/>
            <person name="Riley R."/>
            <person name="Andreopoulos W."/>
            <person name="He G."/>
            <person name="Johnson J."/>
            <person name="Nolan M."/>
            <person name="Tritt A."/>
            <person name="Barry K.W."/>
            <person name="Grigoriev I.V."/>
            <person name="Nagy L.G."/>
            <person name="Hibbett D."/>
            <person name="Henrissat B."/>
            <person name="Matheny P.B."/>
            <person name="Labbe J."/>
            <person name="Martin F.M."/>
        </authorList>
    </citation>
    <scope>NUCLEOTIDE SEQUENCE</scope>
    <source>
        <strain evidence="1">HHB10654</strain>
    </source>
</reference>
<dbReference type="Proteomes" id="UP000814140">
    <property type="component" value="Unassembled WGS sequence"/>
</dbReference>
<protein>
    <submittedName>
        <fullName evidence="1">Uncharacterized protein</fullName>
    </submittedName>
</protein>
<keyword evidence="2" id="KW-1185">Reference proteome</keyword>